<dbReference type="InterPro" id="IPR036097">
    <property type="entry name" value="HisK_dim/P_sf"/>
</dbReference>
<evidence type="ECO:0000256" key="3">
    <source>
        <dbReference type="ARBA" id="ARBA00022553"/>
    </source>
</evidence>
<dbReference type="InterPro" id="IPR013656">
    <property type="entry name" value="PAS_4"/>
</dbReference>
<dbReference type="SUPFAM" id="SSF47384">
    <property type="entry name" value="Homodimeric domain of signal transducing histidine kinase"/>
    <property type="match status" value="1"/>
</dbReference>
<dbReference type="InterPro" id="IPR003594">
    <property type="entry name" value="HATPase_dom"/>
</dbReference>
<keyword evidence="3" id="KW-0597">Phosphoprotein</keyword>
<dbReference type="CDD" id="cd00130">
    <property type="entry name" value="PAS"/>
    <property type="match status" value="1"/>
</dbReference>
<comment type="catalytic activity">
    <reaction evidence="1">
        <text>ATP + protein L-histidine = ADP + protein N-phospho-L-histidine.</text>
        <dbReference type="EC" id="2.7.13.3"/>
    </reaction>
</comment>
<dbReference type="Pfam" id="PF08448">
    <property type="entry name" value="PAS_4"/>
    <property type="match status" value="1"/>
</dbReference>
<dbReference type="CDD" id="cd00082">
    <property type="entry name" value="HisKA"/>
    <property type="match status" value="1"/>
</dbReference>
<protein>
    <recommendedName>
        <fullName evidence="2">histidine kinase</fullName>
        <ecNumber evidence="2">2.7.13.3</ecNumber>
    </recommendedName>
</protein>
<organism evidence="8 9">
    <name type="scientific">Larkinella bovis</name>
    <dbReference type="NCBI Taxonomy" id="683041"/>
    <lineage>
        <taxon>Bacteria</taxon>
        <taxon>Pseudomonadati</taxon>
        <taxon>Bacteroidota</taxon>
        <taxon>Cytophagia</taxon>
        <taxon>Cytophagales</taxon>
        <taxon>Spirosomataceae</taxon>
        <taxon>Larkinella</taxon>
    </lineage>
</organism>
<dbReference type="Gene3D" id="3.30.565.10">
    <property type="entry name" value="Histidine kinase-like ATPase, C-terminal domain"/>
    <property type="match status" value="1"/>
</dbReference>
<dbReference type="SMART" id="SM00387">
    <property type="entry name" value="HATPase_c"/>
    <property type="match status" value="1"/>
</dbReference>
<keyword evidence="4" id="KW-0808">Transferase</keyword>
<keyword evidence="8" id="KW-0067">ATP-binding</keyword>
<evidence type="ECO:0000313" key="9">
    <source>
        <dbReference type="Proteomes" id="UP001596106"/>
    </source>
</evidence>
<dbReference type="Gene3D" id="3.30.450.20">
    <property type="entry name" value="PAS domain"/>
    <property type="match status" value="2"/>
</dbReference>
<dbReference type="SUPFAM" id="SSF55874">
    <property type="entry name" value="ATPase domain of HSP90 chaperone/DNA topoisomerase II/histidine kinase"/>
    <property type="match status" value="1"/>
</dbReference>
<dbReference type="PROSITE" id="PS50109">
    <property type="entry name" value="HIS_KIN"/>
    <property type="match status" value="1"/>
</dbReference>
<reference evidence="9" key="1">
    <citation type="journal article" date="2019" name="Int. J. Syst. Evol. Microbiol.">
        <title>The Global Catalogue of Microorganisms (GCM) 10K type strain sequencing project: providing services to taxonomists for standard genome sequencing and annotation.</title>
        <authorList>
            <consortium name="The Broad Institute Genomics Platform"/>
            <consortium name="The Broad Institute Genome Sequencing Center for Infectious Disease"/>
            <person name="Wu L."/>
            <person name="Ma J."/>
        </authorList>
    </citation>
    <scope>NUCLEOTIDE SEQUENCE [LARGE SCALE GENOMIC DNA]</scope>
    <source>
        <strain evidence="9">CCUG 55250</strain>
    </source>
</reference>
<dbReference type="Pfam" id="PF02518">
    <property type="entry name" value="HATPase_c"/>
    <property type="match status" value="1"/>
</dbReference>
<evidence type="ECO:0000256" key="4">
    <source>
        <dbReference type="ARBA" id="ARBA00022679"/>
    </source>
</evidence>
<keyword evidence="5" id="KW-0418">Kinase</keyword>
<dbReference type="PANTHER" id="PTHR43304">
    <property type="entry name" value="PHYTOCHROME-LIKE PROTEIN CPH1"/>
    <property type="match status" value="1"/>
</dbReference>
<name>A0ABW0IA22_9BACT</name>
<feature type="domain" description="Histidine kinase" evidence="6">
    <location>
        <begin position="286"/>
        <end position="515"/>
    </location>
</feature>
<dbReference type="SUPFAM" id="SSF55785">
    <property type="entry name" value="PYP-like sensor domain (PAS domain)"/>
    <property type="match status" value="2"/>
</dbReference>
<evidence type="ECO:0000313" key="8">
    <source>
        <dbReference type="EMBL" id="MFC5410339.1"/>
    </source>
</evidence>
<dbReference type="EC" id="2.7.13.3" evidence="2"/>
<evidence type="ECO:0000256" key="5">
    <source>
        <dbReference type="ARBA" id="ARBA00022777"/>
    </source>
</evidence>
<evidence type="ECO:0000256" key="2">
    <source>
        <dbReference type="ARBA" id="ARBA00012438"/>
    </source>
</evidence>
<dbReference type="InterPro" id="IPR035965">
    <property type="entry name" value="PAS-like_dom_sf"/>
</dbReference>
<dbReference type="SMART" id="SM00388">
    <property type="entry name" value="HisKA"/>
    <property type="match status" value="1"/>
</dbReference>
<dbReference type="Pfam" id="PF00512">
    <property type="entry name" value="HisKA"/>
    <property type="match status" value="1"/>
</dbReference>
<dbReference type="PRINTS" id="PR00344">
    <property type="entry name" value="BCTRLSENSOR"/>
</dbReference>
<dbReference type="InterPro" id="IPR036890">
    <property type="entry name" value="HATPase_C_sf"/>
</dbReference>
<dbReference type="InterPro" id="IPR004358">
    <property type="entry name" value="Sig_transdc_His_kin-like_C"/>
</dbReference>
<dbReference type="PANTHER" id="PTHR43304:SF1">
    <property type="entry name" value="PAC DOMAIN-CONTAINING PROTEIN"/>
    <property type="match status" value="1"/>
</dbReference>
<keyword evidence="8" id="KW-0547">Nucleotide-binding</keyword>
<gene>
    <name evidence="8" type="ORF">ACFPMF_13520</name>
</gene>
<dbReference type="InterPro" id="IPR005467">
    <property type="entry name" value="His_kinase_dom"/>
</dbReference>
<proteinExistence type="predicted"/>
<dbReference type="SMART" id="SM00091">
    <property type="entry name" value="PAS"/>
    <property type="match status" value="1"/>
</dbReference>
<dbReference type="Proteomes" id="UP001596106">
    <property type="component" value="Unassembled WGS sequence"/>
</dbReference>
<dbReference type="InterPro" id="IPR003661">
    <property type="entry name" value="HisK_dim/P_dom"/>
</dbReference>
<accession>A0ABW0IA22</accession>
<sequence length="515" mass="57224">MPVSPTDRFGNAPLFDQIVANSQTGVAVFDAVYDATGQFTDFRFSYVNPAGAAVLGQTPEALLGRSFLGYFSQAKSSGWLDLYRTVLMTGQTQRVPEVPYQADGIDGWFDLLISRYEHSLVVTYTDITAYKRTQLALEAQALQLRATLDASISSIFYMTAIRNEEAKIIDFLMVMSNKAVLRSNNMTPDQVEGRQLLKVFPGNADNGFFDLYVRVTETGQPESSIAYYRDDVGLEGWFEVSAVKQGDGIVVTFMNITDQKKTENELQQKNEALLRSNQSLQSFAYVASHDLQAPLRKIQSFGDILANQYGLSLDPDAKDILRRLNLATQRMSNLIRDLLMYSRINTQPHELTAVPLGKVLADVLSDLDPVIQETKATVRIEPMPIITGDAVELGQLFQNLLSNALKFRRPNIQPVITITCQAMAREELPVQIQLPGTMKATRFFRIDVADNGIGFDPKNTERIFQMFQRLHTKNEYEGTGIGLAICQKVAENHGGAITALGQPGLGAAFQVYFPA</sequence>
<evidence type="ECO:0000259" key="7">
    <source>
        <dbReference type="PROSITE" id="PS50112"/>
    </source>
</evidence>
<evidence type="ECO:0000259" key="6">
    <source>
        <dbReference type="PROSITE" id="PS50109"/>
    </source>
</evidence>
<dbReference type="InterPro" id="IPR000014">
    <property type="entry name" value="PAS"/>
</dbReference>
<dbReference type="InterPro" id="IPR052162">
    <property type="entry name" value="Sensor_kinase/Photoreceptor"/>
</dbReference>
<dbReference type="Gene3D" id="1.10.287.130">
    <property type="match status" value="1"/>
</dbReference>
<dbReference type="PROSITE" id="PS50112">
    <property type="entry name" value="PAS"/>
    <property type="match status" value="1"/>
</dbReference>
<keyword evidence="9" id="KW-1185">Reference proteome</keyword>
<dbReference type="GO" id="GO:0005524">
    <property type="term" value="F:ATP binding"/>
    <property type="evidence" value="ECO:0007669"/>
    <property type="project" value="UniProtKB-KW"/>
</dbReference>
<dbReference type="RefSeq" id="WP_379845702.1">
    <property type="nucleotide sequence ID" value="NZ_JBHSMA010000003.1"/>
</dbReference>
<feature type="domain" description="PAS" evidence="7">
    <location>
        <begin position="32"/>
        <end position="68"/>
    </location>
</feature>
<dbReference type="EMBL" id="JBHSMA010000003">
    <property type="protein sequence ID" value="MFC5410339.1"/>
    <property type="molecule type" value="Genomic_DNA"/>
</dbReference>
<evidence type="ECO:0000256" key="1">
    <source>
        <dbReference type="ARBA" id="ARBA00000085"/>
    </source>
</evidence>
<comment type="caution">
    <text evidence="8">The sequence shown here is derived from an EMBL/GenBank/DDBJ whole genome shotgun (WGS) entry which is preliminary data.</text>
</comment>